<dbReference type="AlphaFoldDB" id="A0A9P4PR17"/>
<gene>
    <name evidence="1" type="ORF">P171DRAFT_429399</name>
</gene>
<reference evidence="1" key="1">
    <citation type="journal article" date="2020" name="Stud. Mycol.">
        <title>101 Dothideomycetes genomes: a test case for predicting lifestyles and emergence of pathogens.</title>
        <authorList>
            <person name="Haridas S."/>
            <person name="Albert R."/>
            <person name="Binder M."/>
            <person name="Bloem J."/>
            <person name="Labutti K."/>
            <person name="Salamov A."/>
            <person name="Andreopoulos B."/>
            <person name="Baker S."/>
            <person name="Barry K."/>
            <person name="Bills G."/>
            <person name="Bluhm B."/>
            <person name="Cannon C."/>
            <person name="Castanera R."/>
            <person name="Culley D."/>
            <person name="Daum C."/>
            <person name="Ezra D."/>
            <person name="Gonzalez J."/>
            <person name="Henrissat B."/>
            <person name="Kuo A."/>
            <person name="Liang C."/>
            <person name="Lipzen A."/>
            <person name="Lutzoni F."/>
            <person name="Magnuson J."/>
            <person name="Mondo S."/>
            <person name="Nolan M."/>
            <person name="Ohm R."/>
            <person name="Pangilinan J."/>
            <person name="Park H.-J."/>
            <person name="Ramirez L."/>
            <person name="Alfaro M."/>
            <person name="Sun H."/>
            <person name="Tritt A."/>
            <person name="Yoshinaga Y."/>
            <person name="Zwiers L.-H."/>
            <person name="Turgeon B."/>
            <person name="Goodwin S."/>
            <person name="Spatafora J."/>
            <person name="Crous P."/>
            <person name="Grigoriev I."/>
        </authorList>
    </citation>
    <scope>NUCLEOTIDE SEQUENCE</scope>
    <source>
        <strain evidence="1">CBS 690.94</strain>
    </source>
</reference>
<evidence type="ECO:0008006" key="3">
    <source>
        <dbReference type="Google" id="ProtNLM"/>
    </source>
</evidence>
<name>A0A9P4PR17_9PLEO</name>
<sequence>MHPRHKVQYLTTEPQRPMPLPGNVSYTTVSQPGLIPCPWPDATFSRIRASTLPSLVPSSKLPELLRECHRLLAPGGVLEIRIMDAAPARKTAGPLLRAWIEDRLSINLEKTFRCSKPCMLFPGWIADAGFELPTVEGVNEVMQLPCAFDGCCIDAELKMLVGRALWKDIWGPFVDVDETSDEPQFWWEDDEIVAECVEHGTVFECGAIFAYKK</sequence>
<dbReference type="Gene3D" id="3.40.50.150">
    <property type="entry name" value="Vaccinia Virus protein VP39"/>
    <property type="match status" value="1"/>
</dbReference>
<proteinExistence type="predicted"/>
<dbReference type="Proteomes" id="UP000799764">
    <property type="component" value="Unassembled WGS sequence"/>
</dbReference>
<keyword evidence="2" id="KW-1185">Reference proteome</keyword>
<dbReference type="EMBL" id="MU001496">
    <property type="protein sequence ID" value="KAF2447793.1"/>
    <property type="molecule type" value="Genomic_DNA"/>
</dbReference>
<evidence type="ECO:0000313" key="1">
    <source>
        <dbReference type="EMBL" id="KAF2447793.1"/>
    </source>
</evidence>
<evidence type="ECO:0000313" key="2">
    <source>
        <dbReference type="Proteomes" id="UP000799764"/>
    </source>
</evidence>
<dbReference type="InterPro" id="IPR029063">
    <property type="entry name" value="SAM-dependent_MTases_sf"/>
</dbReference>
<protein>
    <recommendedName>
        <fullName evidence="3">Methyltransferase type 11 domain-containing protein</fullName>
    </recommendedName>
</protein>
<dbReference type="SUPFAM" id="SSF53335">
    <property type="entry name" value="S-adenosyl-L-methionine-dependent methyltransferases"/>
    <property type="match status" value="1"/>
</dbReference>
<dbReference type="OrthoDB" id="3902588at2759"/>
<accession>A0A9P4PR17</accession>
<comment type="caution">
    <text evidence="1">The sequence shown here is derived from an EMBL/GenBank/DDBJ whole genome shotgun (WGS) entry which is preliminary data.</text>
</comment>
<organism evidence="1 2">
    <name type="scientific">Karstenula rhodostoma CBS 690.94</name>
    <dbReference type="NCBI Taxonomy" id="1392251"/>
    <lineage>
        <taxon>Eukaryota</taxon>
        <taxon>Fungi</taxon>
        <taxon>Dikarya</taxon>
        <taxon>Ascomycota</taxon>
        <taxon>Pezizomycotina</taxon>
        <taxon>Dothideomycetes</taxon>
        <taxon>Pleosporomycetidae</taxon>
        <taxon>Pleosporales</taxon>
        <taxon>Massarineae</taxon>
        <taxon>Didymosphaeriaceae</taxon>
        <taxon>Karstenula</taxon>
    </lineage>
</organism>